<dbReference type="PROSITE" id="PS51257">
    <property type="entry name" value="PROKAR_LIPOPROTEIN"/>
    <property type="match status" value="1"/>
</dbReference>
<name>A0ABT1D2N3_9PROT</name>
<keyword evidence="3" id="KW-1185">Reference proteome</keyword>
<dbReference type="RefSeq" id="WP_252952786.1">
    <property type="nucleotide sequence ID" value="NZ_JAFIRR010000048.1"/>
</dbReference>
<reference evidence="2 3" key="1">
    <citation type="submission" date="2021-12" db="EMBL/GenBank/DDBJ databases">
        <title>Siccirubricoccus leaddurans sp. nov., a high concentration Zn2+ tolerance bacterium.</title>
        <authorList>
            <person name="Cao Y."/>
        </authorList>
    </citation>
    <scope>NUCLEOTIDE SEQUENCE [LARGE SCALE GENOMIC DNA]</scope>
    <source>
        <strain evidence="2 3">KC 17139</strain>
    </source>
</reference>
<comment type="caution">
    <text evidence="2">The sequence shown here is derived from an EMBL/GenBank/DDBJ whole genome shotgun (WGS) entry which is preliminary data.</text>
</comment>
<evidence type="ECO:0000313" key="2">
    <source>
        <dbReference type="EMBL" id="MCO6416178.1"/>
    </source>
</evidence>
<dbReference type="Proteomes" id="UP001523392">
    <property type="component" value="Unassembled WGS sequence"/>
</dbReference>
<accession>A0ABT1D2N3</accession>
<sequence length="92" mass="9250">MDARLVRRRGSASRAALVLSISGLLLVGCSGTLPGTVGGASRPVTTADASGQEIGQGPWSPSLARARGIPSPLGPGGRLGIWPGRERPVAPL</sequence>
<gene>
    <name evidence="2" type="ORF">JYK14_08355</name>
</gene>
<feature type="region of interest" description="Disordered" evidence="1">
    <location>
        <begin position="36"/>
        <end position="92"/>
    </location>
</feature>
<organism evidence="2 3">
    <name type="scientific">Siccirubricoccus soli</name>
    <dbReference type="NCBI Taxonomy" id="2899147"/>
    <lineage>
        <taxon>Bacteria</taxon>
        <taxon>Pseudomonadati</taxon>
        <taxon>Pseudomonadota</taxon>
        <taxon>Alphaproteobacteria</taxon>
        <taxon>Acetobacterales</taxon>
        <taxon>Roseomonadaceae</taxon>
        <taxon>Siccirubricoccus</taxon>
    </lineage>
</organism>
<evidence type="ECO:0000256" key="1">
    <source>
        <dbReference type="SAM" id="MobiDB-lite"/>
    </source>
</evidence>
<evidence type="ECO:0000313" key="3">
    <source>
        <dbReference type="Proteomes" id="UP001523392"/>
    </source>
</evidence>
<proteinExistence type="predicted"/>
<dbReference type="EMBL" id="JAFIRR010000048">
    <property type="protein sequence ID" value="MCO6416178.1"/>
    <property type="molecule type" value="Genomic_DNA"/>
</dbReference>
<protein>
    <submittedName>
        <fullName evidence="2">Uncharacterized protein</fullName>
    </submittedName>
</protein>